<dbReference type="Pfam" id="PF18845">
    <property type="entry name" value="baeRF_family3"/>
    <property type="match status" value="1"/>
</dbReference>
<dbReference type="InterPro" id="IPR041289">
    <property type="entry name" value="Bact_RF_family3"/>
</dbReference>
<dbReference type="EMBL" id="BAABKD010000002">
    <property type="protein sequence ID" value="GAA5085581.1"/>
    <property type="molecule type" value="Genomic_DNA"/>
</dbReference>
<sequence length="386" mass="43592">MQQLNIQNLQSLLQKQEGPCLSLYQATHRSHPENAQDPIRYKNLVKQLEQSLDSTYPAKEYQSLLKPFYDLAENLDFWQHTLDGIAVLANADRFEVFHLQRATPDFAVVSDSWHIKPLLRQTQTQDRFQVLCLTRSAIKVFEGNRDALDFVVFDHDFPDTVDKALGTELTEPYQKVANYGLGPAARPGMAMHHGHGGKNDALEVDVERFFRVVDKAVHEHVSKHSQLPLVLVTLAEYQGVFRKLSNNPYLLEQGVSIDPSALTVDQLRQKVWEIVEPIAAKRVQDTVATFNQQHGTGLANGDLQRTLAAILDGRVETLLVDADKQVAGRIHRDSRQVELLSDFTAPDAEDILDDLAEMVLRRSGQVMVIPTRYMPTDSGVASIYRF</sequence>
<evidence type="ECO:0008006" key="3">
    <source>
        <dbReference type="Google" id="ProtNLM"/>
    </source>
</evidence>
<proteinExistence type="predicted"/>
<accession>A0ABP9LU45</accession>
<protein>
    <recommendedName>
        <fullName evidence="3">Chemotaxis protein</fullName>
    </recommendedName>
</protein>
<gene>
    <name evidence="1" type="ORF">GCM10023337_04450</name>
</gene>
<name>A0ABP9LU45_9BURK</name>
<dbReference type="RefSeq" id="WP_345369298.1">
    <property type="nucleotide sequence ID" value="NZ_BAABKD010000002.1"/>
</dbReference>
<dbReference type="Proteomes" id="UP001500227">
    <property type="component" value="Unassembled WGS sequence"/>
</dbReference>
<comment type="caution">
    <text evidence="1">The sequence shown here is derived from an EMBL/GenBank/DDBJ whole genome shotgun (WGS) entry which is preliminary data.</text>
</comment>
<keyword evidence="2" id="KW-1185">Reference proteome</keyword>
<evidence type="ECO:0000313" key="2">
    <source>
        <dbReference type="Proteomes" id="UP001500227"/>
    </source>
</evidence>
<reference evidence="2" key="1">
    <citation type="journal article" date="2019" name="Int. J. Syst. Evol. Microbiol.">
        <title>The Global Catalogue of Microorganisms (GCM) 10K type strain sequencing project: providing services to taxonomists for standard genome sequencing and annotation.</title>
        <authorList>
            <consortium name="The Broad Institute Genomics Platform"/>
            <consortium name="The Broad Institute Genome Sequencing Center for Infectious Disease"/>
            <person name="Wu L."/>
            <person name="Ma J."/>
        </authorList>
    </citation>
    <scope>NUCLEOTIDE SEQUENCE [LARGE SCALE GENOMIC DNA]</scope>
    <source>
        <strain evidence="2">JCM 18423</strain>
    </source>
</reference>
<evidence type="ECO:0000313" key="1">
    <source>
        <dbReference type="EMBL" id="GAA5085581.1"/>
    </source>
</evidence>
<organism evidence="1 2">
    <name type="scientific">Paenalcaligenes hermetiae</name>
    <dbReference type="NCBI Taxonomy" id="1157987"/>
    <lineage>
        <taxon>Bacteria</taxon>
        <taxon>Pseudomonadati</taxon>
        <taxon>Pseudomonadota</taxon>
        <taxon>Betaproteobacteria</taxon>
        <taxon>Burkholderiales</taxon>
        <taxon>Alcaligenaceae</taxon>
        <taxon>Paenalcaligenes</taxon>
    </lineage>
</organism>